<feature type="domain" description="Fucosyltransferase C-terminal" evidence="4">
    <location>
        <begin position="154"/>
        <end position="241"/>
    </location>
</feature>
<organism evidence="5 6">
    <name type="scientific">Antarcticimicrobium luteum</name>
    <dbReference type="NCBI Taxonomy" id="2547397"/>
    <lineage>
        <taxon>Bacteria</taxon>
        <taxon>Pseudomonadati</taxon>
        <taxon>Pseudomonadota</taxon>
        <taxon>Alphaproteobacteria</taxon>
        <taxon>Rhodobacterales</taxon>
        <taxon>Paracoccaceae</taxon>
        <taxon>Antarcticimicrobium</taxon>
    </lineage>
</organism>
<dbReference type="EMBL" id="SMUV01000074">
    <property type="protein sequence ID" value="TDK41276.1"/>
    <property type="molecule type" value="Genomic_DNA"/>
</dbReference>
<evidence type="ECO:0000256" key="3">
    <source>
        <dbReference type="ARBA" id="ARBA00022679"/>
    </source>
</evidence>
<evidence type="ECO:0000313" key="6">
    <source>
        <dbReference type="Proteomes" id="UP000295301"/>
    </source>
</evidence>
<dbReference type="Gene3D" id="3.40.50.11660">
    <property type="entry name" value="Glycosyl transferase family 10, C-terminal domain"/>
    <property type="match status" value="1"/>
</dbReference>
<dbReference type="InterPro" id="IPR001503">
    <property type="entry name" value="Glyco_trans_10"/>
</dbReference>
<evidence type="ECO:0000256" key="2">
    <source>
        <dbReference type="ARBA" id="ARBA00022676"/>
    </source>
</evidence>
<evidence type="ECO:0000256" key="1">
    <source>
        <dbReference type="ARBA" id="ARBA00008919"/>
    </source>
</evidence>
<keyword evidence="3" id="KW-0808">Transferase</keyword>
<sequence>MAHDTPAVGILPHTEYLGYFPGSYPLDRLHWPLGQPERLIGKKLRHLGRQDHLILYPRSTSYYRPGFGTRARVSVMILEPEAVHRRHMDKMRRYHRRFYRVLTANEALLSDIPNGIFFPFGSTWVPEWRDVDVTKTRMVSLIATAKRSQPGHLPRHEIVDWARTAPVTLDAIGRGYKPFDRKSEGLAPYRFSVVIENSREPNYFTEKLIDAILCETVPIYLGCPNIDRFLPTDGMIICDTTDDIRQAVLSASEALFNQKLPALRAIKETAADLGETEKRAALAVLGAG</sequence>
<dbReference type="PANTHER" id="PTHR11929">
    <property type="entry name" value="ALPHA- 1,3 -FUCOSYLTRANSFERASE"/>
    <property type="match status" value="1"/>
</dbReference>
<dbReference type="InterPro" id="IPR055270">
    <property type="entry name" value="Glyco_tran_10_C"/>
</dbReference>
<dbReference type="OrthoDB" id="9791032at2"/>
<protein>
    <recommendedName>
        <fullName evidence="4">Fucosyltransferase C-terminal domain-containing protein</fullName>
    </recommendedName>
</protein>
<comment type="similarity">
    <text evidence="1">Belongs to the glycosyltransferase 10 family.</text>
</comment>
<dbReference type="AlphaFoldDB" id="A0A4R5UQU5"/>
<dbReference type="PANTHER" id="PTHR11929:SF194">
    <property type="entry name" value="ALPHA-(1,3)-FUCOSYLTRANSFERASE 10"/>
    <property type="match status" value="1"/>
</dbReference>
<dbReference type="RefSeq" id="WP_133361844.1">
    <property type="nucleotide sequence ID" value="NZ_SMUV01000074.1"/>
</dbReference>
<dbReference type="GO" id="GO:0046920">
    <property type="term" value="F:alpha-(1-&gt;3)-fucosyltransferase activity"/>
    <property type="evidence" value="ECO:0007669"/>
    <property type="project" value="TreeGrafter"/>
</dbReference>
<dbReference type="Proteomes" id="UP000295301">
    <property type="component" value="Unassembled WGS sequence"/>
</dbReference>
<dbReference type="Pfam" id="PF00852">
    <property type="entry name" value="Glyco_transf_10"/>
    <property type="match status" value="1"/>
</dbReference>
<name>A0A4R5UQU5_9RHOB</name>
<evidence type="ECO:0000259" key="4">
    <source>
        <dbReference type="Pfam" id="PF00852"/>
    </source>
</evidence>
<keyword evidence="2" id="KW-0328">Glycosyltransferase</keyword>
<keyword evidence="6" id="KW-1185">Reference proteome</keyword>
<accession>A0A4R5UQU5</accession>
<evidence type="ECO:0000313" key="5">
    <source>
        <dbReference type="EMBL" id="TDK41276.1"/>
    </source>
</evidence>
<dbReference type="InterPro" id="IPR038577">
    <property type="entry name" value="GT10-like_C_sf"/>
</dbReference>
<proteinExistence type="inferred from homology"/>
<reference evidence="5 6" key="1">
    <citation type="submission" date="2019-03" db="EMBL/GenBank/DDBJ databases">
        <title>Ruegeria lutea sp. nov., a novel strain, isolated from marine sediment, the Masan Bay, South Korea.</title>
        <authorList>
            <person name="Kim J."/>
            <person name="Kim D.-Y."/>
            <person name="Lee S.-S."/>
        </authorList>
    </citation>
    <scope>NUCLEOTIDE SEQUENCE [LARGE SCALE GENOMIC DNA]</scope>
    <source>
        <strain evidence="5 6">318-1</strain>
    </source>
</reference>
<dbReference type="GO" id="GO:0016020">
    <property type="term" value="C:membrane"/>
    <property type="evidence" value="ECO:0007669"/>
    <property type="project" value="InterPro"/>
</dbReference>
<gene>
    <name evidence="5" type="ORF">E1832_21565</name>
</gene>
<dbReference type="SUPFAM" id="SSF53756">
    <property type="entry name" value="UDP-Glycosyltransferase/glycogen phosphorylase"/>
    <property type="match status" value="1"/>
</dbReference>
<comment type="caution">
    <text evidence="5">The sequence shown here is derived from an EMBL/GenBank/DDBJ whole genome shotgun (WGS) entry which is preliminary data.</text>
</comment>